<proteinExistence type="predicted"/>
<dbReference type="EMBL" id="VTAW01000040">
    <property type="protein sequence ID" value="TYT60491.1"/>
    <property type="molecule type" value="Genomic_DNA"/>
</dbReference>
<keyword evidence="4" id="KW-1185">Reference proteome</keyword>
<evidence type="ECO:0000313" key="4">
    <source>
        <dbReference type="Proteomes" id="UP000324104"/>
    </source>
</evidence>
<feature type="domain" description="Halobacterial output" evidence="2">
    <location>
        <begin position="29"/>
        <end position="92"/>
    </location>
</feature>
<dbReference type="Proteomes" id="UP000324104">
    <property type="component" value="Unassembled WGS sequence"/>
</dbReference>
<accession>A0A5D5AN17</accession>
<evidence type="ECO:0000256" key="1">
    <source>
        <dbReference type="SAM" id="MobiDB-lite"/>
    </source>
</evidence>
<comment type="caution">
    <text evidence="3">The sequence shown here is derived from an EMBL/GenBank/DDBJ whole genome shotgun (WGS) entry which is preliminary data.</text>
</comment>
<name>A0A5D5AN17_9EURY</name>
<reference evidence="3 4" key="1">
    <citation type="submission" date="2019-08" db="EMBL/GenBank/DDBJ databases">
        <title>Archaea genome.</title>
        <authorList>
            <person name="Kajale S."/>
            <person name="Shouche Y."/>
            <person name="Deshpande N."/>
            <person name="Sharma A."/>
        </authorList>
    </citation>
    <scope>NUCLEOTIDE SEQUENCE [LARGE SCALE GENOMIC DNA]</scope>
    <source>
        <strain evidence="3 4">ESP3B_9</strain>
    </source>
</reference>
<gene>
    <name evidence="3" type="ORF">FYC77_18580</name>
</gene>
<dbReference type="AlphaFoldDB" id="A0A5D5AN17"/>
<evidence type="ECO:0000313" key="3">
    <source>
        <dbReference type="EMBL" id="TYT60491.1"/>
    </source>
</evidence>
<evidence type="ECO:0000259" key="2">
    <source>
        <dbReference type="Pfam" id="PF18545"/>
    </source>
</evidence>
<dbReference type="InterPro" id="IPR040624">
    <property type="entry name" value="HalOD1"/>
</dbReference>
<organism evidence="3 4">
    <name type="scientific">Natrialba swarupiae</name>
    <dbReference type="NCBI Taxonomy" id="2448032"/>
    <lineage>
        <taxon>Archaea</taxon>
        <taxon>Methanobacteriati</taxon>
        <taxon>Methanobacteriota</taxon>
        <taxon>Stenosarchaea group</taxon>
        <taxon>Halobacteria</taxon>
        <taxon>Halobacteriales</taxon>
        <taxon>Natrialbaceae</taxon>
        <taxon>Natrialba</taxon>
    </lineage>
</organism>
<dbReference type="RefSeq" id="WP_149082994.1">
    <property type="nucleotide sequence ID" value="NZ_VTAW01000040.1"/>
</dbReference>
<protein>
    <recommendedName>
        <fullName evidence="2">Halobacterial output domain-containing protein</fullName>
    </recommendedName>
</protein>
<dbReference type="Pfam" id="PF18545">
    <property type="entry name" value="HalOD1"/>
    <property type="match status" value="1"/>
</dbReference>
<sequence>MDRLFPATYSAGDPRSNVVENGTSHRIDDDETPVQVVVDAVATAENQDATSLSPIYNVVASDALNRLLADNQGDVEVSFTYHGYQVAASSAEVVLKPVE</sequence>
<feature type="region of interest" description="Disordered" evidence="1">
    <location>
        <begin position="1"/>
        <end position="27"/>
    </location>
</feature>